<evidence type="ECO:0000313" key="1">
    <source>
        <dbReference type="EMBL" id="QWS33798.1"/>
    </source>
</evidence>
<accession>A0ACD1E459</accession>
<keyword evidence="2" id="KW-1185">Reference proteome</keyword>
<name>A0ACD1E459_9MICO</name>
<organism evidence="1 2">
    <name type="scientific">Curtobacterium aetherium</name>
    <dbReference type="NCBI Taxonomy" id="2841594"/>
    <lineage>
        <taxon>Bacteria</taxon>
        <taxon>Bacillati</taxon>
        <taxon>Actinomycetota</taxon>
        <taxon>Actinomycetes</taxon>
        <taxon>Micrococcales</taxon>
        <taxon>Microbacteriaceae</taxon>
        <taxon>Curtobacterium</taxon>
    </lineage>
</organism>
<gene>
    <name evidence="1" type="ORF">KM842_00815</name>
</gene>
<proteinExistence type="predicted"/>
<dbReference type="Proteomes" id="UP000681794">
    <property type="component" value="Chromosome"/>
</dbReference>
<reference evidence="1" key="1">
    <citation type="submission" date="2021-06" db="EMBL/GenBank/DDBJ databases">
        <authorList>
            <person name="Ellington A.J."/>
            <person name="Bryan N.C."/>
            <person name="Christner B.C."/>
            <person name="Reisch C.R."/>
        </authorList>
    </citation>
    <scope>NUCLEOTIDE SEQUENCE</scope>
    <source>
        <strain evidence="1">L6-1</strain>
    </source>
</reference>
<protein>
    <submittedName>
        <fullName evidence="1">Uncharacterized protein</fullName>
    </submittedName>
</protein>
<sequence>MPTLNRMPVLLATGSIAIPVAEALVALPFEVLQRIEAAPIDPELADTAAFSEAYGFPVAGGANCIVVAGKRGETVTYAACVVLASTKLDVNRTVKGLLGVRKVSFAPMDDAVQRTRMEYGGITPIGLPADWPVYVDSRVLTAPEVVIGAGVRGAKLFLPGAVLAELPRVEVVEGLAVEPVETDAEPTTGPDAAGQSA</sequence>
<dbReference type="EMBL" id="CP076544">
    <property type="protein sequence ID" value="QWS33798.1"/>
    <property type="molecule type" value="Genomic_DNA"/>
</dbReference>
<evidence type="ECO:0000313" key="2">
    <source>
        <dbReference type="Proteomes" id="UP000681794"/>
    </source>
</evidence>